<dbReference type="PANTHER" id="PTHR40465">
    <property type="entry name" value="CHROMOSOME 1, WHOLE GENOME SHOTGUN SEQUENCE"/>
    <property type="match status" value="1"/>
</dbReference>
<feature type="transmembrane region" description="Helical" evidence="1">
    <location>
        <begin position="55"/>
        <end position="76"/>
    </location>
</feature>
<reference evidence="3" key="1">
    <citation type="submission" date="2022-11" db="EMBL/GenBank/DDBJ databases">
        <title>Genome Sequence of Cubamyces cubensis.</title>
        <authorList>
            <person name="Buettner E."/>
        </authorList>
    </citation>
    <scope>NUCLEOTIDE SEQUENCE</scope>
    <source>
        <strain evidence="3">MPL-01</strain>
    </source>
</reference>
<dbReference type="PANTHER" id="PTHR40465:SF1">
    <property type="entry name" value="DUF6534 DOMAIN-CONTAINING PROTEIN"/>
    <property type="match status" value="1"/>
</dbReference>
<dbReference type="Proteomes" id="UP001215151">
    <property type="component" value="Unassembled WGS sequence"/>
</dbReference>
<keyword evidence="4" id="KW-1185">Reference proteome</keyword>
<dbReference type="AlphaFoldDB" id="A0AAD7XBV5"/>
<organism evidence="3 4">
    <name type="scientific">Trametes cubensis</name>
    <dbReference type="NCBI Taxonomy" id="1111947"/>
    <lineage>
        <taxon>Eukaryota</taxon>
        <taxon>Fungi</taxon>
        <taxon>Dikarya</taxon>
        <taxon>Basidiomycota</taxon>
        <taxon>Agaricomycotina</taxon>
        <taxon>Agaricomycetes</taxon>
        <taxon>Polyporales</taxon>
        <taxon>Polyporaceae</taxon>
        <taxon>Trametes</taxon>
    </lineage>
</organism>
<gene>
    <name evidence="3" type="ORF">ONZ51_g4572</name>
</gene>
<evidence type="ECO:0000313" key="3">
    <source>
        <dbReference type="EMBL" id="KAJ8486822.1"/>
    </source>
</evidence>
<keyword evidence="1" id="KW-0472">Membrane</keyword>
<feature type="domain" description="DUF6534" evidence="2">
    <location>
        <begin position="106"/>
        <end position="192"/>
    </location>
</feature>
<keyword evidence="1" id="KW-0812">Transmembrane</keyword>
<comment type="caution">
    <text evidence="3">The sequence shown here is derived from an EMBL/GenBank/DDBJ whole genome shotgun (WGS) entry which is preliminary data.</text>
</comment>
<proteinExistence type="predicted"/>
<evidence type="ECO:0000256" key="1">
    <source>
        <dbReference type="SAM" id="Phobius"/>
    </source>
</evidence>
<evidence type="ECO:0000313" key="4">
    <source>
        <dbReference type="Proteomes" id="UP001215151"/>
    </source>
</evidence>
<name>A0AAD7XBV5_9APHY</name>
<keyword evidence="1" id="KW-1133">Transmembrane helix</keyword>
<protein>
    <recommendedName>
        <fullName evidence="2">DUF6534 domain-containing protein</fullName>
    </recommendedName>
</protein>
<feature type="transmembrane region" description="Helical" evidence="1">
    <location>
        <begin position="96"/>
        <end position="118"/>
    </location>
</feature>
<dbReference type="InterPro" id="IPR045339">
    <property type="entry name" value="DUF6534"/>
</dbReference>
<evidence type="ECO:0000259" key="2">
    <source>
        <dbReference type="Pfam" id="PF20152"/>
    </source>
</evidence>
<accession>A0AAD7XBV5</accession>
<sequence length="277" mass="30137">MDGSNTIFRLYGVTLHQAYRYFRLSSSDSSATKIYVAGLLFYARRVYLLGRQYRLLVLATAIMFLGELGCSITLSVKAFIEPSYTDFRKFAKSMKWLISVAFGIVVFADVLLTGVLILTLNRSRTGFRRTDSMIDVLILYAMCTGLLTDIFSALIFIFALVSPGNMIYIGCDSVAAKLYVNSVLAALNFRRSFVSGEDSGVLAGVVGLFRQPRPDTETSSGQILSSPIFLNSKASGGSGHQLQRLQKGRLEGHVTVQAHVLGAGPSDLSTSGSTHAI</sequence>
<dbReference type="EMBL" id="JAPEVG010000090">
    <property type="protein sequence ID" value="KAJ8486822.1"/>
    <property type="molecule type" value="Genomic_DNA"/>
</dbReference>
<feature type="transmembrane region" description="Helical" evidence="1">
    <location>
        <begin position="138"/>
        <end position="161"/>
    </location>
</feature>
<dbReference type="Pfam" id="PF20152">
    <property type="entry name" value="DUF6534"/>
    <property type="match status" value="1"/>
</dbReference>